<comment type="caution">
    <text evidence="2">The sequence shown here is derived from an EMBL/GenBank/DDBJ whole genome shotgun (WGS) entry which is preliminary data.</text>
</comment>
<proteinExistence type="predicted"/>
<dbReference type="InterPro" id="IPR027417">
    <property type="entry name" value="P-loop_NTPase"/>
</dbReference>
<protein>
    <recommendedName>
        <fullName evidence="1">AAA+ ATPase domain-containing protein</fullName>
    </recommendedName>
</protein>
<dbReference type="RefSeq" id="WP_148896157.1">
    <property type="nucleotide sequence ID" value="NZ_VNIB01000008.1"/>
</dbReference>
<dbReference type="SUPFAM" id="SSF52540">
    <property type="entry name" value="P-loop containing nucleoside triphosphate hydrolases"/>
    <property type="match status" value="1"/>
</dbReference>
<dbReference type="EMBL" id="VNIB01000008">
    <property type="protein sequence ID" value="TYO98080.1"/>
    <property type="molecule type" value="Genomic_DNA"/>
</dbReference>
<feature type="domain" description="AAA+ ATPase" evidence="1">
    <location>
        <begin position="62"/>
        <end position="251"/>
    </location>
</feature>
<gene>
    <name evidence="2" type="ORF">EDC39_10817</name>
</gene>
<dbReference type="AlphaFoldDB" id="A0A5D3WKQ8"/>
<reference evidence="2 3" key="1">
    <citation type="submission" date="2019-07" db="EMBL/GenBank/DDBJ databases">
        <title>Genomic Encyclopedia of Type Strains, Phase IV (KMG-IV): sequencing the most valuable type-strain genomes for metagenomic binning, comparative biology and taxonomic classification.</title>
        <authorList>
            <person name="Goeker M."/>
        </authorList>
    </citation>
    <scope>NUCLEOTIDE SEQUENCE [LARGE SCALE GENOMIC DNA]</scope>
    <source>
        <strain evidence="2 3">SS015</strain>
    </source>
</reference>
<evidence type="ECO:0000313" key="3">
    <source>
        <dbReference type="Proteomes" id="UP000324159"/>
    </source>
</evidence>
<sequence length="1128" mass="125106">MTTTKGKSNLASIVSIAPRFQRAIRIDMDLGKPEALEGFICPQSSINALLGMARHVSQTGQCAFTWTGPYGSGKSSLLVALGALLSNKPQAVAAVAASVGQENVEEILAALPPKKNGWNVLPVVGRRDDPARVIFEAIKNQFGRKVAGEQDLNDGEIIELLFKIAQEKKTTRGGLIVFIDEMGKFLEAAANQNKDIYFFQQLAETASRSNNRLIVIGALHQAFSEYAHRLSREMRDEWSKIQGRFVDLPINVAGEEQLELLSRAISTQKTSTTKEISRQVADIIARNRPGVSESLAQTLEACWPLHPLVACLLGPISRRRFGQNQRSLFGFLNSAEPAGFRYFLERATEDDLYDSDLLWDYLRYNLESAILTSPDGHRWALAAEAVDRCELQVSKGDYSRILKAIALIDMFKGTSGLMASPALLKACFFDLPEAEIDRILEQLRKWSLVIYKKHLGAYAIFAGSDFDIEEAINRARSEIGEVDFDELKELAGIQPILAKRHYHETGALRWLDVSLLPANQLKAKGIDSPLEKGAFGRFVLLVATENETRETLEALCGEVSAKPHDYPVIIGVSKQAWTINALATEILALKKVYEESSELSGDAVARKEIRANLAEAQIQLEAELNKAFDQACWYGPFGKKEVSRPGLSVLASDLADEVFEASPRIHNELLNRIKPSSNAVAAQNNLLRLMVTKEGEPRLGIEGFPAEGGLFASIIEESGLYQGKPPVFHPPTPARDKCHLLPAWTAADDYLKANANRSVALNEVFDLWKDAPYGIKDGLLPVLGVAYILTRRSQLAFYREGIFQSRLTDLDVEILAKNPQAIQVRYMNLSELSKKLLSGMADIVRDLDSVNVLENLEPIDVARGLIAVYDRVHPWAKRTMRLSKDAIRIRNLFKKANDPNKFLFDDIPGLLGKNISAAEEDGIKEVVQFIHNGLKEILSAYPTELARIRDLMLAELQVPNLYPQTLANLRERAENIKDVSGDFRLEAFIVRLAKFKGTEADVEGLASLAVNKPPRSWIDADIDRAKVEIVALAQQFIRMETFARIKGRKDKRQSLAVMVGLNGRPEPLQKDFEVSEEDRAKIDSLVAKIDAAMTADEDENVVLAAVAEFVAKYIEARSLLKKKAVGSS</sequence>
<keyword evidence="3" id="KW-1185">Reference proteome</keyword>
<dbReference type="OrthoDB" id="856045at2"/>
<evidence type="ECO:0000313" key="2">
    <source>
        <dbReference type="EMBL" id="TYO98080.1"/>
    </source>
</evidence>
<dbReference type="Proteomes" id="UP000324159">
    <property type="component" value="Unassembled WGS sequence"/>
</dbReference>
<dbReference type="SMART" id="SM00382">
    <property type="entry name" value="AAA"/>
    <property type="match status" value="1"/>
</dbReference>
<dbReference type="Gene3D" id="3.40.50.300">
    <property type="entry name" value="P-loop containing nucleotide triphosphate hydrolases"/>
    <property type="match status" value="1"/>
</dbReference>
<organism evidence="2 3">
    <name type="scientific">Geothermobacter ehrlichii</name>
    <dbReference type="NCBI Taxonomy" id="213224"/>
    <lineage>
        <taxon>Bacteria</taxon>
        <taxon>Pseudomonadati</taxon>
        <taxon>Thermodesulfobacteriota</taxon>
        <taxon>Desulfuromonadia</taxon>
        <taxon>Desulfuromonadales</taxon>
        <taxon>Geothermobacteraceae</taxon>
        <taxon>Geothermobacter</taxon>
    </lineage>
</organism>
<evidence type="ECO:0000259" key="1">
    <source>
        <dbReference type="SMART" id="SM00382"/>
    </source>
</evidence>
<name>A0A5D3WKQ8_9BACT</name>
<accession>A0A5D3WKQ8</accession>
<dbReference type="InterPro" id="IPR003593">
    <property type="entry name" value="AAA+_ATPase"/>
</dbReference>